<keyword evidence="1" id="KW-0472">Membrane</keyword>
<dbReference type="PANTHER" id="PTHR35385:SF2">
    <property type="entry name" value="PROTEIN B, PUTATIVE-RELATED"/>
    <property type="match status" value="1"/>
</dbReference>
<dbReference type="Proteomes" id="UP000789405">
    <property type="component" value="Unassembled WGS sequence"/>
</dbReference>
<reference evidence="2" key="1">
    <citation type="submission" date="2021-06" db="EMBL/GenBank/DDBJ databases">
        <authorList>
            <person name="Kallberg Y."/>
            <person name="Tangrot J."/>
            <person name="Rosling A."/>
        </authorList>
    </citation>
    <scope>NUCLEOTIDE SEQUENCE</scope>
    <source>
        <strain evidence="2">MA453B</strain>
    </source>
</reference>
<sequence>MCKEVNLKYIYNHIINSAESLSFWRVDEEVHGKLIKLFNDGYSSSFALHTYKDTLHLSISNEQELEETLGDFNGEPIFKRLEIVVKNYNSLGCRKAVLQKYDARVETSFIFCIVMGLMCCVYKKISQASELYYMDVLAFFDPLNTSVTLLYTSCTAGALSLGLFIISDEFKLY</sequence>
<evidence type="ECO:0000313" key="2">
    <source>
        <dbReference type="EMBL" id="CAG8538133.1"/>
    </source>
</evidence>
<dbReference type="OrthoDB" id="2353549at2759"/>
<protein>
    <submittedName>
        <fullName evidence="2">11952_t:CDS:1</fullName>
    </submittedName>
</protein>
<dbReference type="AlphaFoldDB" id="A0A9N9APH3"/>
<proteinExistence type="predicted"/>
<feature type="transmembrane region" description="Helical" evidence="1">
    <location>
        <begin position="108"/>
        <end position="125"/>
    </location>
</feature>
<comment type="caution">
    <text evidence="2">The sequence shown here is derived from an EMBL/GenBank/DDBJ whole genome shotgun (WGS) entry which is preliminary data.</text>
</comment>
<keyword evidence="1" id="KW-1133">Transmembrane helix</keyword>
<gene>
    <name evidence="2" type="ORF">DERYTH_LOCUS4671</name>
</gene>
<feature type="transmembrane region" description="Helical" evidence="1">
    <location>
        <begin position="145"/>
        <end position="166"/>
    </location>
</feature>
<dbReference type="EMBL" id="CAJVPY010001825">
    <property type="protein sequence ID" value="CAG8538133.1"/>
    <property type="molecule type" value="Genomic_DNA"/>
</dbReference>
<dbReference type="PANTHER" id="PTHR35385">
    <property type="entry name" value="PROTEIN B, PUTATIVE-RELATED-RELATED"/>
    <property type="match status" value="1"/>
</dbReference>
<name>A0A9N9APH3_9GLOM</name>
<evidence type="ECO:0000256" key="1">
    <source>
        <dbReference type="SAM" id="Phobius"/>
    </source>
</evidence>
<accession>A0A9N9APH3</accession>
<evidence type="ECO:0000313" key="3">
    <source>
        <dbReference type="Proteomes" id="UP000789405"/>
    </source>
</evidence>
<keyword evidence="3" id="KW-1185">Reference proteome</keyword>
<organism evidence="2 3">
    <name type="scientific">Dentiscutata erythropus</name>
    <dbReference type="NCBI Taxonomy" id="1348616"/>
    <lineage>
        <taxon>Eukaryota</taxon>
        <taxon>Fungi</taxon>
        <taxon>Fungi incertae sedis</taxon>
        <taxon>Mucoromycota</taxon>
        <taxon>Glomeromycotina</taxon>
        <taxon>Glomeromycetes</taxon>
        <taxon>Diversisporales</taxon>
        <taxon>Gigasporaceae</taxon>
        <taxon>Dentiscutata</taxon>
    </lineage>
</organism>
<keyword evidence="1" id="KW-0812">Transmembrane</keyword>